<evidence type="ECO:0000259" key="6">
    <source>
        <dbReference type="PROSITE" id="PS50850"/>
    </source>
</evidence>
<dbReference type="InterPro" id="IPR020846">
    <property type="entry name" value="MFS_dom"/>
</dbReference>
<keyword evidence="4 5" id="KW-0472">Membrane</keyword>
<feature type="transmembrane region" description="Helical" evidence="5">
    <location>
        <begin position="345"/>
        <end position="369"/>
    </location>
</feature>
<feature type="transmembrane region" description="Helical" evidence="5">
    <location>
        <begin position="288"/>
        <end position="307"/>
    </location>
</feature>
<dbReference type="EMBL" id="AP027731">
    <property type="protein sequence ID" value="BDZ47686.1"/>
    <property type="molecule type" value="Genomic_DNA"/>
</dbReference>
<feature type="transmembrane region" description="Helical" evidence="5">
    <location>
        <begin position="255"/>
        <end position="281"/>
    </location>
</feature>
<dbReference type="Proteomes" id="UP001321498">
    <property type="component" value="Chromosome"/>
</dbReference>
<name>A0ABM8GH58_9MICO</name>
<dbReference type="PROSITE" id="PS50850">
    <property type="entry name" value="MFS"/>
    <property type="match status" value="1"/>
</dbReference>
<feature type="transmembrane region" description="Helical" evidence="5">
    <location>
        <begin position="171"/>
        <end position="190"/>
    </location>
</feature>
<dbReference type="InterPro" id="IPR052524">
    <property type="entry name" value="MFS_Cyanate_Porter"/>
</dbReference>
<evidence type="ECO:0000313" key="8">
    <source>
        <dbReference type="Proteomes" id="UP001321498"/>
    </source>
</evidence>
<evidence type="ECO:0000256" key="5">
    <source>
        <dbReference type="SAM" id="Phobius"/>
    </source>
</evidence>
<dbReference type="SUPFAM" id="SSF103473">
    <property type="entry name" value="MFS general substrate transporter"/>
    <property type="match status" value="1"/>
</dbReference>
<feature type="transmembrane region" description="Helical" evidence="5">
    <location>
        <begin position="102"/>
        <end position="124"/>
    </location>
</feature>
<dbReference type="Pfam" id="PF07690">
    <property type="entry name" value="MFS_1"/>
    <property type="match status" value="1"/>
</dbReference>
<feature type="transmembrane region" description="Helical" evidence="5">
    <location>
        <begin position="313"/>
        <end position="333"/>
    </location>
</feature>
<organism evidence="7 8">
    <name type="scientific">Naasia aerilata</name>
    <dbReference type="NCBI Taxonomy" id="1162966"/>
    <lineage>
        <taxon>Bacteria</taxon>
        <taxon>Bacillati</taxon>
        <taxon>Actinomycetota</taxon>
        <taxon>Actinomycetes</taxon>
        <taxon>Micrococcales</taxon>
        <taxon>Microbacteriaceae</taxon>
        <taxon>Naasia</taxon>
    </lineage>
</organism>
<proteinExistence type="predicted"/>
<dbReference type="RefSeq" id="WP_286277548.1">
    <property type="nucleotide sequence ID" value="NZ_AP027731.1"/>
</dbReference>
<feature type="transmembrane region" description="Helical" evidence="5">
    <location>
        <begin position="49"/>
        <end position="70"/>
    </location>
</feature>
<gene>
    <name evidence="7" type="primary">cynX</name>
    <name evidence="7" type="ORF">GCM10025866_35950</name>
</gene>
<dbReference type="PANTHER" id="PTHR23523:SF2">
    <property type="entry name" value="2-NITROIMIDAZOLE TRANSPORTER"/>
    <property type="match status" value="1"/>
</dbReference>
<dbReference type="Gene3D" id="1.20.1250.20">
    <property type="entry name" value="MFS general substrate transporter like domains"/>
    <property type="match status" value="1"/>
</dbReference>
<keyword evidence="8" id="KW-1185">Reference proteome</keyword>
<dbReference type="InterPro" id="IPR011701">
    <property type="entry name" value="MFS"/>
</dbReference>
<keyword evidence="2 5" id="KW-0812">Transmembrane</keyword>
<feature type="transmembrane region" description="Helical" evidence="5">
    <location>
        <begin position="375"/>
        <end position="397"/>
    </location>
</feature>
<evidence type="ECO:0000256" key="2">
    <source>
        <dbReference type="ARBA" id="ARBA00022692"/>
    </source>
</evidence>
<keyword evidence="3 5" id="KW-1133">Transmembrane helix</keyword>
<dbReference type="PANTHER" id="PTHR23523">
    <property type="match status" value="1"/>
</dbReference>
<accession>A0ABM8GH58</accession>
<sequence>MSENRPASIWAGRTLALIAIVLLALNLRTAVASLSPVFDEIGADVPLTSVGIGVLGTLPPICFAVFGLLAPAIARRVGLDTAILLSAAAMVVGHLLRGLSNGYPMLVATSVLVLGGVGIGNVLIPPAVKRYFPDKLGTLTALSAALLATSAAIPPLVSAPLATSVGWRWDLSVWGIVALTSVAPWLWLWLRERRARMAAALGDDPEVAPVPPLGRTWHSRVAWSTAIVFAASSFSAYAMFAWLPAILRDTAGTDAFTAGALLSLYAIAGVPTGILVPLIAVRIRNPGLLVFAGVALFLIGYGGLLLAPAAAPWLWVTAAGFGPLLFPLAMVLINLRTRTQNGSAALSGFTQGIGYIVGATGPLLLGLLHQLSGGWTLPLLLVTAVSLAAVPAGLALARPRMLEDDLAARAARLAKPEVAR</sequence>
<comment type="subcellular location">
    <subcellularLocation>
        <location evidence="1">Cell membrane</location>
        <topology evidence="1">Multi-pass membrane protein</topology>
    </subcellularLocation>
</comment>
<feature type="transmembrane region" description="Helical" evidence="5">
    <location>
        <begin position="221"/>
        <end position="243"/>
    </location>
</feature>
<feature type="transmembrane region" description="Helical" evidence="5">
    <location>
        <begin position="136"/>
        <end position="159"/>
    </location>
</feature>
<evidence type="ECO:0000256" key="1">
    <source>
        <dbReference type="ARBA" id="ARBA00004651"/>
    </source>
</evidence>
<feature type="domain" description="Major facilitator superfamily (MFS) profile" evidence="6">
    <location>
        <begin position="14"/>
        <end position="401"/>
    </location>
</feature>
<protein>
    <submittedName>
        <fullName evidence="7">MFS transporter</fullName>
    </submittedName>
</protein>
<evidence type="ECO:0000256" key="3">
    <source>
        <dbReference type="ARBA" id="ARBA00022989"/>
    </source>
</evidence>
<dbReference type="InterPro" id="IPR036259">
    <property type="entry name" value="MFS_trans_sf"/>
</dbReference>
<evidence type="ECO:0000313" key="7">
    <source>
        <dbReference type="EMBL" id="BDZ47686.1"/>
    </source>
</evidence>
<feature type="transmembrane region" description="Helical" evidence="5">
    <location>
        <begin position="77"/>
        <end position="96"/>
    </location>
</feature>
<evidence type="ECO:0000256" key="4">
    <source>
        <dbReference type="ARBA" id="ARBA00023136"/>
    </source>
</evidence>
<reference evidence="8" key="1">
    <citation type="journal article" date="2019" name="Int. J. Syst. Evol. Microbiol.">
        <title>The Global Catalogue of Microorganisms (GCM) 10K type strain sequencing project: providing services to taxonomists for standard genome sequencing and annotation.</title>
        <authorList>
            <consortium name="The Broad Institute Genomics Platform"/>
            <consortium name="The Broad Institute Genome Sequencing Center for Infectious Disease"/>
            <person name="Wu L."/>
            <person name="Ma J."/>
        </authorList>
    </citation>
    <scope>NUCLEOTIDE SEQUENCE [LARGE SCALE GENOMIC DNA]</scope>
    <source>
        <strain evidence="8">NBRC 108725</strain>
    </source>
</reference>